<proteinExistence type="predicted"/>
<sequence length="292" mass="29968">MPALTTDPDRDRLAAAFRSVPALTAEGSLVLAYGADAVTEVLEWAADGVGADPSAASWLGGLRLARHLGLATAPSAPPQLSRAVDDDVAACLSAVGTAGRARLTEAFRGSFPRLAASYAVDRMGTRAHPLTEAELPSRLDDPGALLRALPLAALVHVEPVTVYTLVLESVAISVSSVAEQHRIATALSVLSARLSPDAATRGLDAAEIAGRLEVPAVRGEAVAELAAAAADTPSRPLERAGDPDPCGAVAERLGVVALSPEDEAKDEAARRVRDAVLEPALDRLARLLGVAG</sequence>
<accession>A0AAE3YHH4</accession>
<dbReference type="RefSeq" id="WP_309852398.1">
    <property type="nucleotide sequence ID" value="NZ_BAAAIU010000004.1"/>
</dbReference>
<gene>
    <name evidence="1" type="ORF">J2S35_001742</name>
</gene>
<protein>
    <submittedName>
        <fullName evidence="1">Uncharacterized protein</fullName>
    </submittedName>
</protein>
<reference evidence="1" key="1">
    <citation type="submission" date="2023-07" db="EMBL/GenBank/DDBJ databases">
        <title>Sequencing the genomes of 1000 actinobacteria strains.</title>
        <authorList>
            <person name="Klenk H.-P."/>
        </authorList>
    </citation>
    <scope>NUCLEOTIDE SEQUENCE</scope>
    <source>
        <strain evidence="1">DSM 13988</strain>
    </source>
</reference>
<keyword evidence="2" id="KW-1185">Reference proteome</keyword>
<dbReference type="AlphaFoldDB" id="A0AAE3YHH4"/>
<comment type="caution">
    <text evidence="1">The sequence shown here is derived from an EMBL/GenBank/DDBJ whole genome shotgun (WGS) entry which is preliminary data.</text>
</comment>
<name>A0AAE3YHH4_9MICC</name>
<dbReference type="Proteomes" id="UP001247307">
    <property type="component" value="Unassembled WGS sequence"/>
</dbReference>
<organism evidence="1 2">
    <name type="scientific">Falsarthrobacter nasiphocae</name>
    <dbReference type="NCBI Taxonomy" id="189863"/>
    <lineage>
        <taxon>Bacteria</taxon>
        <taxon>Bacillati</taxon>
        <taxon>Actinomycetota</taxon>
        <taxon>Actinomycetes</taxon>
        <taxon>Micrococcales</taxon>
        <taxon>Micrococcaceae</taxon>
        <taxon>Falsarthrobacter</taxon>
    </lineage>
</organism>
<evidence type="ECO:0000313" key="1">
    <source>
        <dbReference type="EMBL" id="MDR6892802.1"/>
    </source>
</evidence>
<evidence type="ECO:0000313" key="2">
    <source>
        <dbReference type="Proteomes" id="UP001247307"/>
    </source>
</evidence>
<dbReference type="EMBL" id="JAVDUI010000001">
    <property type="protein sequence ID" value="MDR6892802.1"/>
    <property type="molecule type" value="Genomic_DNA"/>
</dbReference>